<evidence type="ECO:0000313" key="3">
    <source>
        <dbReference type="Proteomes" id="UP000192360"/>
    </source>
</evidence>
<reference evidence="2 3" key="1">
    <citation type="submission" date="2017-04" db="EMBL/GenBank/DDBJ databases">
        <authorList>
            <person name="Afonso C.L."/>
            <person name="Miller P.J."/>
            <person name="Scott M.A."/>
            <person name="Spackman E."/>
            <person name="Goraichik I."/>
            <person name="Dimitrov K.M."/>
            <person name="Suarez D.L."/>
            <person name="Swayne D.E."/>
        </authorList>
    </citation>
    <scope>NUCLEOTIDE SEQUENCE [LARGE SCALE GENOMIC DNA]</scope>
    <source>
        <strain evidence="2 3">DSM 21164</strain>
    </source>
</reference>
<proteinExistence type="predicted"/>
<keyword evidence="1" id="KW-0472">Membrane</keyword>
<keyword evidence="1" id="KW-0812">Transmembrane</keyword>
<dbReference type="RefSeq" id="WP_262487890.1">
    <property type="nucleotide sequence ID" value="NZ_FWXO01000003.1"/>
</dbReference>
<gene>
    <name evidence="2" type="ORF">SAMN05660703_2160</name>
</gene>
<evidence type="ECO:0000256" key="1">
    <source>
        <dbReference type="SAM" id="Phobius"/>
    </source>
</evidence>
<organism evidence="2 3">
    <name type="scientific">Cellulophaga tyrosinoxydans</name>
    <dbReference type="NCBI Taxonomy" id="504486"/>
    <lineage>
        <taxon>Bacteria</taxon>
        <taxon>Pseudomonadati</taxon>
        <taxon>Bacteroidota</taxon>
        <taxon>Flavobacteriia</taxon>
        <taxon>Flavobacteriales</taxon>
        <taxon>Flavobacteriaceae</taxon>
        <taxon>Cellulophaga</taxon>
    </lineage>
</organism>
<protein>
    <submittedName>
        <fullName evidence="2">Uncharacterized protein</fullName>
    </submittedName>
</protein>
<name>A0A1W2ARD1_9FLAO</name>
<evidence type="ECO:0000313" key="2">
    <source>
        <dbReference type="EMBL" id="SMC63072.1"/>
    </source>
</evidence>
<keyword evidence="3" id="KW-1185">Reference proteome</keyword>
<dbReference type="EMBL" id="FWXO01000003">
    <property type="protein sequence ID" value="SMC63072.1"/>
    <property type="molecule type" value="Genomic_DNA"/>
</dbReference>
<keyword evidence="1" id="KW-1133">Transmembrane helix</keyword>
<sequence length="44" mass="4815">MKELAISLVNWNNGIIMIGIFAAVVVALVLIIIAFINSEKKKES</sequence>
<accession>A0A1W2ARD1</accession>
<dbReference type="Proteomes" id="UP000192360">
    <property type="component" value="Unassembled WGS sequence"/>
</dbReference>
<dbReference type="AlphaFoldDB" id="A0A1W2ARD1"/>
<feature type="transmembrane region" description="Helical" evidence="1">
    <location>
        <begin position="15"/>
        <end position="36"/>
    </location>
</feature>